<dbReference type="InterPro" id="IPR058625">
    <property type="entry name" value="MdtA-like_BSH"/>
</dbReference>
<evidence type="ECO:0000256" key="1">
    <source>
        <dbReference type="ARBA" id="ARBA00009477"/>
    </source>
</evidence>
<organism evidence="4 5">
    <name type="scientific">Vibrio penaeicida</name>
    <dbReference type="NCBI Taxonomy" id="104609"/>
    <lineage>
        <taxon>Bacteria</taxon>
        <taxon>Pseudomonadati</taxon>
        <taxon>Pseudomonadota</taxon>
        <taxon>Gammaproteobacteria</taxon>
        <taxon>Vibrionales</taxon>
        <taxon>Vibrionaceae</taxon>
        <taxon>Vibrio</taxon>
    </lineage>
</organism>
<feature type="domain" description="Multidrug resistance protein MdtA-like barrel-sandwich hybrid" evidence="3">
    <location>
        <begin position="78"/>
        <end position="205"/>
    </location>
</feature>
<comment type="caution">
    <text evidence="4">The sequence shown here is derived from an EMBL/GenBank/DDBJ whole genome shotgun (WGS) entry which is preliminary data.</text>
</comment>
<dbReference type="InterPro" id="IPR006143">
    <property type="entry name" value="RND_pump_MFP"/>
</dbReference>
<dbReference type="Gene3D" id="2.40.50.100">
    <property type="match status" value="2"/>
</dbReference>
<accession>A0AAV5NLU4</accession>
<dbReference type="GO" id="GO:0015562">
    <property type="term" value="F:efflux transmembrane transporter activity"/>
    <property type="evidence" value="ECO:0007669"/>
    <property type="project" value="TreeGrafter"/>
</dbReference>
<dbReference type="RefSeq" id="WP_126609005.1">
    <property type="nucleotide sequence ID" value="NZ_AP025144.1"/>
</dbReference>
<evidence type="ECO:0000256" key="2">
    <source>
        <dbReference type="SAM" id="Phobius"/>
    </source>
</evidence>
<evidence type="ECO:0000313" key="5">
    <source>
        <dbReference type="Proteomes" id="UP001156690"/>
    </source>
</evidence>
<name>A0AAV5NLU4_9VIBR</name>
<dbReference type="NCBIfam" id="TIGR01730">
    <property type="entry name" value="RND_mfp"/>
    <property type="match status" value="1"/>
</dbReference>
<dbReference type="EMBL" id="BSNX01000007">
    <property type="protein sequence ID" value="GLQ71586.1"/>
    <property type="molecule type" value="Genomic_DNA"/>
</dbReference>
<keyword evidence="2" id="KW-1133">Transmembrane helix</keyword>
<dbReference type="Pfam" id="PF25917">
    <property type="entry name" value="BSH_RND"/>
    <property type="match status" value="1"/>
</dbReference>
<evidence type="ECO:0000259" key="3">
    <source>
        <dbReference type="Pfam" id="PF25917"/>
    </source>
</evidence>
<gene>
    <name evidence="4" type="ORF">GCM10007932_09460</name>
</gene>
<protein>
    <submittedName>
        <fullName evidence="4">Hemolysin D</fullName>
    </submittedName>
</protein>
<sequence>MPVARTNGFFSQRPWLVSLILVTILTVWLGLGILKAEESPQSNKQEETIPLAKVVVDSFIAQPTAKNINLYGRTAPNREATLGAEIAGKIIALKASKGDFVKKGQAIAQIDKADLDIRLEKAKALLTVKEKEFKAANSLKKRGLQGEVAYSNAQAALTDARAGVRNAQLALSNTEVKAPFSGFVEDMMIEVGDFVGVGDPVAKVLDLSKLVIEADVSERHVHQLKLNQLASIRLVTGEIIEGRLRYLSRVSSLSTNTFAIEIEIPNKGQKTPAGVSAEVDLELETQLAVKVTPAMLALDESGNLGVKTVQAKDIVKFIPIQLVKAEQDGVWLTGLGSEVDIITVGQGFVRDGDSVIATRQ</sequence>
<keyword evidence="5" id="KW-1185">Reference proteome</keyword>
<dbReference type="SUPFAM" id="SSF111369">
    <property type="entry name" value="HlyD-like secretion proteins"/>
    <property type="match status" value="1"/>
</dbReference>
<comment type="similarity">
    <text evidence="1">Belongs to the membrane fusion protein (MFP) (TC 8.A.1) family.</text>
</comment>
<feature type="transmembrane region" description="Helical" evidence="2">
    <location>
        <begin position="15"/>
        <end position="34"/>
    </location>
</feature>
<dbReference type="AlphaFoldDB" id="A0AAV5NLU4"/>
<keyword evidence="2" id="KW-0812">Transmembrane</keyword>
<evidence type="ECO:0000313" key="4">
    <source>
        <dbReference type="EMBL" id="GLQ71586.1"/>
    </source>
</evidence>
<dbReference type="Gene3D" id="2.40.30.170">
    <property type="match status" value="1"/>
</dbReference>
<keyword evidence="2" id="KW-0472">Membrane</keyword>
<dbReference type="PANTHER" id="PTHR30469">
    <property type="entry name" value="MULTIDRUG RESISTANCE PROTEIN MDTA"/>
    <property type="match status" value="1"/>
</dbReference>
<dbReference type="GO" id="GO:1990281">
    <property type="term" value="C:efflux pump complex"/>
    <property type="evidence" value="ECO:0007669"/>
    <property type="project" value="TreeGrafter"/>
</dbReference>
<dbReference type="Proteomes" id="UP001156690">
    <property type="component" value="Unassembled WGS sequence"/>
</dbReference>
<dbReference type="PANTHER" id="PTHR30469:SF29">
    <property type="entry name" value="BLR2860 PROTEIN"/>
    <property type="match status" value="1"/>
</dbReference>
<reference evidence="5" key="1">
    <citation type="journal article" date="2019" name="Int. J. Syst. Evol. Microbiol.">
        <title>The Global Catalogue of Microorganisms (GCM) 10K type strain sequencing project: providing services to taxonomists for standard genome sequencing and annotation.</title>
        <authorList>
            <consortium name="The Broad Institute Genomics Platform"/>
            <consortium name="The Broad Institute Genome Sequencing Center for Infectious Disease"/>
            <person name="Wu L."/>
            <person name="Ma J."/>
        </authorList>
    </citation>
    <scope>NUCLEOTIDE SEQUENCE [LARGE SCALE GENOMIC DNA]</scope>
    <source>
        <strain evidence="5">NBRC 15640</strain>
    </source>
</reference>
<proteinExistence type="inferred from homology"/>